<dbReference type="AlphaFoldDB" id="A0A4Y9YBS6"/>
<dbReference type="Proteomes" id="UP000298390">
    <property type="component" value="Unassembled WGS sequence"/>
</dbReference>
<evidence type="ECO:0000313" key="1">
    <source>
        <dbReference type="EMBL" id="TFY58921.1"/>
    </source>
</evidence>
<accession>A0A4Y9YBS6</accession>
<name>A0A4Y9YBS6_9APHY</name>
<evidence type="ECO:0000313" key="2">
    <source>
        <dbReference type="Proteomes" id="UP000298390"/>
    </source>
</evidence>
<sequence length="605" mass="65407">MSSALHLSELNVRTTLDALRKRAGITYGEDVPLDRASVVDWCVSRLEAWGTSAGMETFREEEREGRVTVVLGGKVLVIDIDLAVDRADPERPAVSVANVKTSYAIPNVATSSTTQGSASLDGFLADRVRAFLKELALDEGDGGLRWFGEIDALALDTEKFAISEAQGVTPNQMGSVAPLDIFLMRAHTLPLPYLTSPSVSFLVYIAPLTYLTLLRSSPSAGPGRQQASSPPLPKIDVPFDVLRPALTSHPRPKGVTIVSLVLSTAGTIHGSDTDAMNIADFSARPTFPLSSIGATVDRALPQVTQVPGTRLAADPAPPAHVWVLDFTDGGKHPGIVMSQSRMREIELLMNPLSGMDQLHSVHQMAFGMGSWLDFLLSPENPISPERYTTLHVSPTAAHPPLQLRLTAPEEPGFILERVPVKNLKEIWGVLEIVKEQCWLNETLSAYQWTPEGLETGPMSSDIQDDEANEADLQAVLTGEQHPYQLVIQSDHVSTGMLTPRRIPVNVYITTSVPVSLFDPSDLSSMPLPQSAGHARILMSSPERPPMPGQVEIAVTFDPSRHRGVALDINGAMGAELNPDVLEEVCRRGGILSLPGRIWARSPSAV</sequence>
<comment type="caution">
    <text evidence="1">The sequence shown here is derived from an EMBL/GenBank/DDBJ whole genome shotgun (WGS) entry which is preliminary data.</text>
</comment>
<protein>
    <recommendedName>
        <fullName evidence="3">Mediator of RNA polymerase II transcription subunit 1</fullName>
    </recommendedName>
</protein>
<organism evidence="1 2">
    <name type="scientific">Rhodofomes roseus</name>
    <dbReference type="NCBI Taxonomy" id="34475"/>
    <lineage>
        <taxon>Eukaryota</taxon>
        <taxon>Fungi</taxon>
        <taxon>Dikarya</taxon>
        <taxon>Basidiomycota</taxon>
        <taxon>Agaricomycotina</taxon>
        <taxon>Agaricomycetes</taxon>
        <taxon>Polyporales</taxon>
        <taxon>Rhodofomes</taxon>
    </lineage>
</organism>
<dbReference type="EMBL" id="SEKV01000331">
    <property type="protein sequence ID" value="TFY58921.1"/>
    <property type="molecule type" value="Genomic_DNA"/>
</dbReference>
<dbReference type="STRING" id="34475.A0A4Y9YBS6"/>
<reference evidence="1 2" key="1">
    <citation type="submission" date="2019-01" db="EMBL/GenBank/DDBJ databases">
        <title>Genome sequencing of the rare red list fungi Fomitopsis rosea.</title>
        <authorList>
            <person name="Buettner E."/>
            <person name="Kellner H."/>
        </authorList>
    </citation>
    <scope>NUCLEOTIDE SEQUENCE [LARGE SCALE GENOMIC DNA]</scope>
    <source>
        <strain evidence="1 2">DSM 105464</strain>
    </source>
</reference>
<gene>
    <name evidence="1" type="ORF">EVJ58_g6110</name>
</gene>
<evidence type="ECO:0008006" key="3">
    <source>
        <dbReference type="Google" id="ProtNLM"/>
    </source>
</evidence>
<proteinExistence type="predicted"/>